<reference evidence="1 2" key="1">
    <citation type="submission" date="2020-08" db="EMBL/GenBank/DDBJ databases">
        <title>Genome public.</title>
        <authorList>
            <person name="Liu C."/>
            <person name="Sun Q."/>
        </authorList>
    </citation>
    <scope>NUCLEOTIDE SEQUENCE [LARGE SCALE GENOMIC DNA]</scope>
    <source>
        <strain evidence="1 2">NSJ-7</strain>
    </source>
</reference>
<organism evidence="1 2">
    <name type="scientific">Anaerostipes hominis</name>
    <name type="common">ex Liu et al. 2021</name>
    <dbReference type="NCBI Taxonomy" id="2763018"/>
    <lineage>
        <taxon>Bacteria</taxon>
        <taxon>Bacillati</taxon>
        <taxon>Bacillota</taxon>
        <taxon>Clostridia</taxon>
        <taxon>Lachnospirales</taxon>
        <taxon>Lachnospiraceae</taxon>
        <taxon>Anaerostipes</taxon>
    </lineage>
</organism>
<dbReference type="EMBL" id="JACOOS010000002">
    <property type="protein sequence ID" value="MBC5676410.1"/>
    <property type="molecule type" value="Genomic_DNA"/>
</dbReference>
<protein>
    <submittedName>
        <fullName evidence="1">DUF2313 domain-containing protein</fullName>
    </submittedName>
</protein>
<sequence length="197" mass="23188">MSNRTELMKKILKSEQAQKIIDEISPVYGESYVCLWLFQIIGRELDKLDDFIQNLRDETVIQTADQWALKYWEEQYGEIEAPHLPEEKRRQNIMDKIRKNYHNPRQMENALSALTGYQVQIEENTEKNNFDVLVRGYTQDLTGAKEFIDKVKPAHLTYEIRVSELIQAVVNIYCGCAISEHEHYEVTVLYLDAEITR</sequence>
<name>A0ABR7FMH8_9FIRM</name>
<accession>A0ABR7FMH8</accession>
<dbReference type="Pfam" id="PF10076">
    <property type="entry name" value="Phage_Mu_Gp48"/>
    <property type="match status" value="1"/>
</dbReference>
<keyword evidence="2" id="KW-1185">Reference proteome</keyword>
<gene>
    <name evidence="1" type="ORF">H8S22_01920</name>
</gene>
<proteinExistence type="predicted"/>
<dbReference type="RefSeq" id="WP_024726526.1">
    <property type="nucleotide sequence ID" value="NZ_JACOOS010000002.1"/>
</dbReference>
<comment type="caution">
    <text evidence="1">The sequence shown here is derived from an EMBL/GenBank/DDBJ whole genome shotgun (WGS) entry which is preliminary data.</text>
</comment>
<dbReference type="Proteomes" id="UP000635828">
    <property type="component" value="Unassembled WGS sequence"/>
</dbReference>
<dbReference type="InterPro" id="IPR018755">
    <property type="entry name" value="Phage_Mu_Gp48"/>
</dbReference>
<evidence type="ECO:0000313" key="1">
    <source>
        <dbReference type="EMBL" id="MBC5676410.1"/>
    </source>
</evidence>
<evidence type="ECO:0000313" key="2">
    <source>
        <dbReference type="Proteomes" id="UP000635828"/>
    </source>
</evidence>